<dbReference type="AlphaFoldDB" id="Q0FWV1"/>
<dbReference type="HOGENOM" id="CLU_2233949_0_0_5"/>
<dbReference type="Proteomes" id="UP000006230">
    <property type="component" value="Unassembled WGS sequence"/>
</dbReference>
<gene>
    <name evidence="1" type="ORF">R2601_02723</name>
</gene>
<dbReference type="EMBL" id="AATQ01000001">
    <property type="protein sequence ID" value="EAU48451.1"/>
    <property type="molecule type" value="Genomic_DNA"/>
</dbReference>
<evidence type="ECO:0000313" key="2">
    <source>
        <dbReference type="Proteomes" id="UP000006230"/>
    </source>
</evidence>
<evidence type="ECO:0000313" key="1">
    <source>
        <dbReference type="EMBL" id="EAU48451.1"/>
    </source>
</evidence>
<protein>
    <submittedName>
        <fullName evidence="1">Uncharacterized protein</fullName>
    </submittedName>
</protein>
<comment type="caution">
    <text evidence="1">The sequence shown here is derived from an EMBL/GenBank/DDBJ whole genome shotgun (WGS) entry which is preliminary data.</text>
</comment>
<dbReference type="STRING" id="314265.R2601_02723"/>
<reference evidence="1 2" key="1">
    <citation type="journal article" date="2010" name="J. Bacteriol.">
        <title>Genome sequences of Pelagibaca bermudensis HTCC2601T and Maritimibacter alkaliphilus HTCC2654T, the type strains of two marine Roseobacter genera.</title>
        <authorList>
            <person name="Thrash J.C."/>
            <person name="Cho J.C."/>
            <person name="Ferriera S."/>
            <person name="Johnson J."/>
            <person name="Vergin K.L."/>
            <person name="Giovannoni S.J."/>
        </authorList>
    </citation>
    <scope>NUCLEOTIDE SEQUENCE [LARGE SCALE GENOMIC DNA]</scope>
    <source>
        <strain evidence="2">DSM 26914 / JCM 13377 / KCTC 12554 / HTCC2601</strain>
    </source>
</reference>
<organism evidence="1 2">
    <name type="scientific">Salipiger bermudensis (strain DSM 26914 / JCM 13377 / KCTC 12554 / HTCC2601)</name>
    <name type="common">Pelagibaca bermudensis</name>
    <dbReference type="NCBI Taxonomy" id="314265"/>
    <lineage>
        <taxon>Bacteria</taxon>
        <taxon>Pseudomonadati</taxon>
        <taxon>Pseudomonadota</taxon>
        <taxon>Alphaproteobacteria</taxon>
        <taxon>Rhodobacterales</taxon>
        <taxon>Roseobacteraceae</taxon>
        <taxon>Salipiger</taxon>
    </lineage>
</organism>
<accession>Q0FWV1</accession>
<keyword evidence="2" id="KW-1185">Reference proteome</keyword>
<proteinExistence type="predicted"/>
<name>Q0FWV1_SALBH</name>
<sequence length="105" mass="11226">MKPSKGAATVRWIRPETCASAEIRSGPVAKYPNSPRPISASSASLRPICPGPKSRVNCWPSAMPALVISQRSLRRFSSSTGAITVLTASRISRSCWVKGVSRGRS</sequence>